<feature type="binding site" evidence="11">
    <location>
        <position position="388"/>
    </location>
    <ligand>
        <name>substrate</name>
    </ligand>
</feature>
<accession>A0A0S1SX61</accession>
<keyword evidence="5 9" id="KW-0964">Secreted</keyword>
<feature type="binding site" evidence="9">
    <location>
        <position position="167"/>
    </location>
    <ligand>
        <name>(2R)-2-phosphoglycerate</name>
        <dbReference type="ChEBI" id="CHEBI:58289"/>
    </ligand>
</feature>
<dbReference type="PATRIC" id="fig|1735161.3.peg.554"/>
<dbReference type="EMBL" id="CP013065">
    <property type="protein sequence ID" value="ALM13252.1"/>
    <property type="molecule type" value="Genomic_DNA"/>
</dbReference>
<gene>
    <name evidence="9" type="primary">eno</name>
    <name evidence="15" type="ORF">PeribacterD1_0568</name>
</gene>
<dbReference type="Pfam" id="PF03952">
    <property type="entry name" value="Enolase_N"/>
    <property type="match status" value="1"/>
</dbReference>
<accession>A0A0S1SPP8</accession>
<evidence type="ECO:0000256" key="9">
    <source>
        <dbReference type="HAMAP-Rule" id="MF_00318"/>
    </source>
</evidence>
<feature type="binding site" evidence="9 12">
    <location>
        <position position="312"/>
    </location>
    <ligand>
        <name>Mg(2+)</name>
        <dbReference type="ChEBI" id="CHEBI:18420"/>
    </ligand>
</feature>
<dbReference type="PRINTS" id="PR00148">
    <property type="entry name" value="ENOLASE"/>
</dbReference>
<dbReference type="GO" id="GO:0004634">
    <property type="term" value="F:phosphopyruvate hydratase activity"/>
    <property type="evidence" value="ECO:0007669"/>
    <property type="project" value="UniProtKB-UniRule"/>
</dbReference>
<evidence type="ECO:0000256" key="6">
    <source>
        <dbReference type="ARBA" id="ARBA00022842"/>
    </source>
</evidence>
<dbReference type="PANTHER" id="PTHR11902">
    <property type="entry name" value="ENOLASE"/>
    <property type="match status" value="1"/>
</dbReference>
<comment type="cofactor">
    <cofactor evidence="9">
        <name>Mg(2+)</name>
        <dbReference type="ChEBI" id="CHEBI:18420"/>
    </cofactor>
    <text evidence="9">Binds a second Mg(2+) ion via substrate during catalysis.</text>
</comment>
<sequence length="421" mass="44976">MPTIQSLHARQILDSRGTPTVEVDCLLSDGSFGRAAVPSGASTGSHEALELRDGDKKLYGGKSVLKAVTHVNGTIATAMVGKDVADQRIIDGALIALDGTDMKNKLGANAILGVSMAVCRARAVSEKLPLYRSLATQFSVKETGLLPVPMMNVMNGGKHADSGLSLQECMIVPVGFSRFSDALRAGVEVFMTLKKLLHDAGHITAVGDEGGFAPRVKDSAEAFGFLAKAIDEAGYGGTVKLAIDAAASEFCTKGVYTVDGKKFSSQELTQFYAALCDRYPLVSIEDSHSEDDWDGFKEMQKMLGKKIQLVGDDLLVTNVERLKKAIAEKAANAILIKLNQIGTVSETVDAVQLAQKNGWRTIISHRSGETEDTFIADLAVALGTGQIKTGSASRTDRVCKYNQLLRIEEELGGKAKYVSPF</sequence>
<dbReference type="SMART" id="SM01192">
    <property type="entry name" value="Enolase_C"/>
    <property type="match status" value="1"/>
</dbReference>
<feature type="binding site" evidence="11">
    <location>
        <begin position="364"/>
        <end position="367"/>
    </location>
    <ligand>
        <name>substrate</name>
    </ligand>
</feature>
<comment type="cofactor">
    <cofactor evidence="12">
        <name>Mg(2+)</name>
        <dbReference type="ChEBI" id="CHEBI:18420"/>
    </cofactor>
    <text evidence="12">Mg(2+) is required for catalysis and for stabilizing the dimer.</text>
</comment>
<keyword evidence="9" id="KW-0963">Cytoplasm</keyword>
<evidence type="ECO:0000256" key="4">
    <source>
        <dbReference type="ARBA" id="ARBA00017068"/>
    </source>
</evidence>
<dbReference type="PANTHER" id="PTHR11902:SF1">
    <property type="entry name" value="ENOLASE"/>
    <property type="match status" value="1"/>
</dbReference>
<feature type="binding site" evidence="9">
    <location>
        <position position="337"/>
    </location>
    <ligand>
        <name>(2R)-2-phosphoglycerate</name>
        <dbReference type="ChEBI" id="CHEBI:58289"/>
    </ligand>
</feature>
<dbReference type="GO" id="GO:0000015">
    <property type="term" value="C:phosphopyruvate hydratase complex"/>
    <property type="evidence" value="ECO:0007669"/>
    <property type="project" value="InterPro"/>
</dbReference>
<dbReference type="SUPFAM" id="SSF54826">
    <property type="entry name" value="Enolase N-terminal domain-like"/>
    <property type="match status" value="1"/>
</dbReference>
<comment type="catalytic activity">
    <reaction evidence="9">
        <text>(2R)-2-phosphoglycerate = phosphoenolpyruvate + H2O</text>
        <dbReference type="Rhea" id="RHEA:10164"/>
        <dbReference type="ChEBI" id="CHEBI:15377"/>
        <dbReference type="ChEBI" id="CHEBI:58289"/>
        <dbReference type="ChEBI" id="CHEBI:58702"/>
        <dbReference type="EC" id="4.2.1.11"/>
    </reaction>
</comment>
<comment type="pathway">
    <text evidence="1 9">Carbohydrate degradation; glycolysis; pyruvate from D-glyceraldehyde 3-phosphate: step 4/5.</text>
</comment>
<dbReference type="NCBIfam" id="TIGR01060">
    <property type="entry name" value="eno"/>
    <property type="match status" value="1"/>
</dbReference>
<keyword evidence="8 9" id="KW-0456">Lyase</keyword>
<dbReference type="InterPro" id="IPR020811">
    <property type="entry name" value="Enolase_N"/>
</dbReference>
<feature type="binding site" evidence="11">
    <location>
        <position position="159"/>
    </location>
    <ligand>
        <name>substrate</name>
    </ligand>
</feature>
<feature type="active site" description="Proton acceptor" evidence="9 10">
    <location>
        <position position="337"/>
    </location>
</feature>
<feature type="domain" description="Enolase N-terminal" evidence="14">
    <location>
        <begin position="4"/>
        <end position="134"/>
    </location>
</feature>
<proteinExistence type="inferred from homology"/>
<evidence type="ECO:0000256" key="10">
    <source>
        <dbReference type="PIRSR" id="PIRSR001400-1"/>
    </source>
</evidence>
<keyword evidence="9 12" id="KW-0479">Metal-binding</keyword>
<dbReference type="SFLD" id="SFLDS00001">
    <property type="entry name" value="Enolase"/>
    <property type="match status" value="1"/>
</dbReference>
<evidence type="ECO:0000256" key="7">
    <source>
        <dbReference type="ARBA" id="ARBA00023152"/>
    </source>
</evidence>
<dbReference type="Proteomes" id="UP000069135">
    <property type="component" value="Chromosome"/>
</dbReference>
<evidence type="ECO:0000256" key="5">
    <source>
        <dbReference type="ARBA" id="ARBA00022525"/>
    </source>
</evidence>
<keyword evidence="7 9" id="KW-0324">Glycolysis</keyword>
<dbReference type="Gene3D" id="3.30.390.10">
    <property type="entry name" value="Enolase-like, N-terminal domain"/>
    <property type="match status" value="1"/>
</dbReference>
<dbReference type="HAMAP" id="MF_00318">
    <property type="entry name" value="Enolase"/>
    <property type="match status" value="1"/>
</dbReference>
<evidence type="ECO:0000313" key="16">
    <source>
        <dbReference type="Proteomes" id="UP000069135"/>
    </source>
</evidence>
<dbReference type="STRING" id="1735162.PeribacterB2_0567"/>
<organism evidence="15 16">
    <name type="scientific">Candidatus Peribacter riflensis</name>
    <dbReference type="NCBI Taxonomy" id="1735162"/>
    <lineage>
        <taxon>Bacteria</taxon>
        <taxon>Candidatus Peregrinibacteriota</taxon>
        <taxon>Candidatus Peribacteria</taxon>
        <taxon>Candidatus Peribacterales</taxon>
        <taxon>Candidatus Peribacteraceae</taxon>
        <taxon>Candidatus Peribacter</taxon>
    </lineage>
</organism>
<dbReference type="InterPro" id="IPR020810">
    <property type="entry name" value="Enolase_C"/>
</dbReference>
<reference evidence="15 16" key="2">
    <citation type="journal article" date="2016" name="PeerJ">
        <title>Analysis of five complete genome sequences for members of the class Peribacteria in the recently recognized Peregrinibacteria bacterial phylum.</title>
        <authorList>
            <person name="Anantharaman K."/>
            <person name="Brown C.T."/>
            <person name="Burstein D."/>
            <person name="Castelle C.J."/>
            <person name="Probst A.J."/>
            <person name="Thomas B.C."/>
            <person name="Williams K.H."/>
            <person name="Banfield J.F."/>
        </authorList>
    </citation>
    <scope>NUCLEOTIDE SEQUENCE [LARGE SCALE GENOMIC DNA]</scope>
    <source>
        <strain evidence="15">RIFOXYD1_FULL_PER-ii_59_16</strain>
    </source>
</reference>
<evidence type="ECO:0000256" key="8">
    <source>
        <dbReference type="ARBA" id="ARBA00023239"/>
    </source>
</evidence>
<feature type="binding site" evidence="9">
    <location>
        <position position="388"/>
    </location>
    <ligand>
        <name>(2R)-2-phosphoglycerate</name>
        <dbReference type="ChEBI" id="CHEBI:58289"/>
    </ligand>
</feature>
<dbReference type="EC" id="4.2.1.11" evidence="3 9"/>
<evidence type="ECO:0000259" key="14">
    <source>
        <dbReference type="SMART" id="SM01193"/>
    </source>
</evidence>
<dbReference type="PIRSF" id="PIRSF001400">
    <property type="entry name" value="Enolase"/>
    <property type="match status" value="1"/>
</dbReference>
<feature type="binding site" evidence="9">
    <location>
        <position position="367"/>
    </location>
    <ligand>
        <name>(2R)-2-phosphoglycerate</name>
        <dbReference type="ChEBI" id="CHEBI:58289"/>
    </ligand>
</feature>
<protein>
    <recommendedName>
        <fullName evidence="4 9">Enolase</fullName>
        <ecNumber evidence="3 9">4.2.1.11</ecNumber>
    </recommendedName>
    <alternativeName>
        <fullName evidence="9">2-phospho-D-glycerate hydro-lyase</fullName>
    </alternativeName>
    <alternativeName>
        <fullName evidence="9">2-phosphoglycerate dehydratase</fullName>
    </alternativeName>
</protein>
<keyword evidence="6 9" id="KW-0460">Magnesium</keyword>
<accession>A0A0S1SKJ1</accession>
<feature type="active site" description="Proton donor" evidence="9 10">
    <location>
        <position position="209"/>
    </location>
</feature>
<evidence type="ECO:0000256" key="12">
    <source>
        <dbReference type="PIRSR" id="PIRSR001400-3"/>
    </source>
</evidence>
<dbReference type="KEGG" id="prf:PeribacterA2_0568"/>
<dbReference type="Gene3D" id="3.20.20.120">
    <property type="entry name" value="Enolase-like C-terminal domain"/>
    <property type="match status" value="1"/>
</dbReference>
<evidence type="ECO:0000256" key="2">
    <source>
        <dbReference type="ARBA" id="ARBA00009604"/>
    </source>
</evidence>
<evidence type="ECO:0000256" key="3">
    <source>
        <dbReference type="ARBA" id="ARBA00012058"/>
    </source>
</evidence>
<feature type="binding site" evidence="9 12">
    <location>
        <position position="285"/>
    </location>
    <ligand>
        <name>Mg(2+)</name>
        <dbReference type="ChEBI" id="CHEBI:18420"/>
    </ligand>
</feature>
<feature type="binding site" evidence="11">
    <location>
        <position position="312"/>
    </location>
    <ligand>
        <name>substrate</name>
    </ligand>
</feature>
<feature type="binding site" evidence="9">
    <location>
        <position position="366"/>
    </location>
    <ligand>
        <name>(2R)-2-phosphoglycerate</name>
        <dbReference type="ChEBI" id="CHEBI:58289"/>
    </ligand>
</feature>
<reference evidence="16" key="1">
    <citation type="submission" date="2015-10" db="EMBL/GenBank/DDBJ databases">
        <title>Analysis of five complete genome sequences for members of the class Peribacteria in the recently recognized Peregrinibacteria bacterial phylum.</title>
        <authorList>
            <person name="Anantharaman K."/>
            <person name="Brown C.T."/>
            <person name="Burstein D."/>
            <person name="Castelle C.J."/>
            <person name="Probst A.J."/>
            <person name="Thomas B.C."/>
            <person name="Williams K.H."/>
            <person name="Banfield J.F."/>
        </authorList>
    </citation>
    <scope>NUCLEOTIDE SEQUENCE [LARGE SCALE GENOMIC DNA]</scope>
</reference>
<dbReference type="Pfam" id="PF00113">
    <property type="entry name" value="Enolase_C"/>
    <property type="match status" value="1"/>
</dbReference>
<dbReference type="InterPro" id="IPR036849">
    <property type="entry name" value="Enolase-like_C_sf"/>
</dbReference>
<dbReference type="InterPro" id="IPR029017">
    <property type="entry name" value="Enolase-like_N"/>
</dbReference>
<dbReference type="CDD" id="cd03313">
    <property type="entry name" value="enolase"/>
    <property type="match status" value="1"/>
</dbReference>
<feature type="binding site" evidence="9 12">
    <location>
        <position position="244"/>
    </location>
    <ligand>
        <name>Mg(2+)</name>
        <dbReference type="ChEBI" id="CHEBI:18420"/>
    </ligand>
</feature>
<accession>A0A0S1SHB0</accession>
<dbReference type="PROSITE" id="PS00164">
    <property type="entry name" value="ENOLASE"/>
    <property type="match status" value="1"/>
</dbReference>
<dbReference type="FunFam" id="3.30.390.10:FF:000001">
    <property type="entry name" value="Enolase"/>
    <property type="match status" value="1"/>
</dbReference>
<name>A0A0S1SKJ1_9BACT</name>
<evidence type="ECO:0000256" key="11">
    <source>
        <dbReference type="PIRSR" id="PIRSR001400-2"/>
    </source>
</evidence>
<dbReference type="GO" id="GO:0005576">
    <property type="term" value="C:extracellular region"/>
    <property type="evidence" value="ECO:0007669"/>
    <property type="project" value="UniProtKB-SubCell"/>
</dbReference>
<accession>A0A0S1STL8</accession>
<feature type="domain" description="Enolase C-terminal TIM barrel" evidence="13">
    <location>
        <begin position="143"/>
        <end position="421"/>
    </location>
</feature>
<dbReference type="GO" id="GO:0000287">
    <property type="term" value="F:magnesium ion binding"/>
    <property type="evidence" value="ECO:0007669"/>
    <property type="project" value="UniProtKB-UniRule"/>
</dbReference>
<dbReference type="SFLD" id="SFLDF00002">
    <property type="entry name" value="enolase"/>
    <property type="match status" value="1"/>
</dbReference>
<dbReference type="InterPro" id="IPR020809">
    <property type="entry name" value="Enolase_CS"/>
</dbReference>
<evidence type="ECO:0000313" key="15">
    <source>
        <dbReference type="EMBL" id="ALM13252.1"/>
    </source>
</evidence>
<dbReference type="InterPro" id="IPR000941">
    <property type="entry name" value="Enolase"/>
</dbReference>
<comment type="function">
    <text evidence="9">Catalyzes the reversible conversion of 2-phosphoglycerate (2-PG) into phosphoenolpyruvate (PEP). It is essential for the degradation of carbohydrates via glycolysis.</text>
</comment>
<dbReference type="UniPathway" id="UPA00109">
    <property type="reaction ID" value="UER00187"/>
</dbReference>
<feature type="binding site" evidence="11">
    <location>
        <position position="285"/>
    </location>
    <ligand>
        <name>substrate</name>
    </ligand>
</feature>
<dbReference type="SUPFAM" id="SSF51604">
    <property type="entry name" value="Enolase C-terminal domain-like"/>
    <property type="match status" value="1"/>
</dbReference>
<dbReference type="SFLD" id="SFLDG00178">
    <property type="entry name" value="enolase"/>
    <property type="match status" value="1"/>
</dbReference>
<dbReference type="GO" id="GO:0006096">
    <property type="term" value="P:glycolytic process"/>
    <property type="evidence" value="ECO:0007669"/>
    <property type="project" value="UniProtKB-UniRule"/>
</dbReference>
<comment type="subcellular location">
    <subcellularLocation>
        <location evidence="9">Cytoplasm</location>
    </subcellularLocation>
    <subcellularLocation>
        <location evidence="9">Secreted</location>
    </subcellularLocation>
    <subcellularLocation>
        <location evidence="9">Cell surface</location>
    </subcellularLocation>
    <text evidence="9">Fractions of enolase are present in both the cytoplasm and on the cell surface.</text>
</comment>
<feature type="binding site" evidence="11">
    <location>
        <position position="168"/>
    </location>
    <ligand>
        <name>substrate</name>
    </ligand>
</feature>
<dbReference type="AlphaFoldDB" id="A0A0S1SKJ1"/>
<dbReference type="SMART" id="SM01193">
    <property type="entry name" value="Enolase_N"/>
    <property type="match status" value="1"/>
</dbReference>
<evidence type="ECO:0000259" key="13">
    <source>
        <dbReference type="SMART" id="SM01192"/>
    </source>
</evidence>
<dbReference type="GO" id="GO:0009986">
    <property type="term" value="C:cell surface"/>
    <property type="evidence" value="ECO:0007669"/>
    <property type="project" value="UniProtKB-SubCell"/>
</dbReference>
<evidence type="ECO:0000256" key="1">
    <source>
        <dbReference type="ARBA" id="ARBA00005031"/>
    </source>
</evidence>
<comment type="similarity">
    <text evidence="2 9">Belongs to the enolase family.</text>
</comment>